<name>A0A8J6T711_9DELT</name>
<dbReference type="EMBL" id="JACNJD010000138">
    <property type="protein sequence ID" value="MBC8176484.1"/>
    <property type="molecule type" value="Genomic_DNA"/>
</dbReference>
<dbReference type="AlphaFoldDB" id="A0A8J6T711"/>
<dbReference type="InterPro" id="IPR036249">
    <property type="entry name" value="Thioredoxin-like_sf"/>
</dbReference>
<dbReference type="Gene3D" id="3.40.30.10">
    <property type="entry name" value="Glutaredoxin"/>
    <property type="match status" value="1"/>
</dbReference>
<dbReference type="CDD" id="cd02980">
    <property type="entry name" value="TRX_Fd_family"/>
    <property type="match status" value="1"/>
</dbReference>
<dbReference type="Proteomes" id="UP000650524">
    <property type="component" value="Unassembled WGS sequence"/>
</dbReference>
<accession>A0A8J6T711</accession>
<protein>
    <submittedName>
        <fullName evidence="1">(2Fe-2S) ferredoxin domain-containing protein</fullName>
    </submittedName>
</protein>
<proteinExistence type="predicted"/>
<reference evidence="1 2" key="1">
    <citation type="submission" date="2020-08" db="EMBL/GenBank/DDBJ databases">
        <title>Bridging the membrane lipid divide: bacteria of the FCB group superphylum have the potential to synthesize archaeal ether lipids.</title>
        <authorList>
            <person name="Villanueva L."/>
            <person name="Von Meijenfeldt F.A.B."/>
            <person name="Westbye A.B."/>
            <person name="Yadav S."/>
            <person name="Hopmans E.C."/>
            <person name="Dutilh B.E."/>
            <person name="Sinninghe Damste J.S."/>
        </authorList>
    </citation>
    <scope>NUCLEOTIDE SEQUENCE [LARGE SCALE GENOMIC DNA]</scope>
    <source>
        <strain evidence="1">NIOZ-UU27</strain>
    </source>
</reference>
<organism evidence="1 2">
    <name type="scientific">Candidatus Desulfacyla euxinica</name>
    <dbReference type="NCBI Taxonomy" id="2841693"/>
    <lineage>
        <taxon>Bacteria</taxon>
        <taxon>Deltaproteobacteria</taxon>
        <taxon>Candidatus Desulfacyla</taxon>
    </lineage>
</organism>
<evidence type="ECO:0000313" key="2">
    <source>
        <dbReference type="Proteomes" id="UP000650524"/>
    </source>
</evidence>
<gene>
    <name evidence="1" type="ORF">H8E19_03690</name>
</gene>
<comment type="caution">
    <text evidence="1">The sequence shown here is derived from an EMBL/GenBank/DDBJ whole genome shotgun (WGS) entry which is preliminary data.</text>
</comment>
<dbReference type="SUPFAM" id="SSF52833">
    <property type="entry name" value="Thioredoxin-like"/>
    <property type="match status" value="1"/>
</dbReference>
<sequence length="100" mass="10969">MAEKKESPFISHIFVCTNDRGGKRKSCADNNSQLVRSKLKEAVNEKDWKGKVRISKSGCMGLCAKGSNVMIYPQKIWFSGVFPDDVGEIVSTVQSIVGGD</sequence>
<evidence type="ECO:0000313" key="1">
    <source>
        <dbReference type="EMBL" id="MBC8176484.1"/>
    </source>
</evidence>